<reference evidence="1 2" key="1">
    <citation type="submission" date="2024-07" db="EMBL/GenBank/DDBJ databases">
        <title>Marimonas sp.nov., isolated from tidal-flat sediment.</title>
        <authorList>
            <person name="Jayan J.N."/>
            <person name="Lee S.S."/>
        </authorList>
    </citation>
    <scope>NUCLEOTIDE SEQUENCE [LARGE SCALE GENOMIC DNA]</scope>
    <source>
        <strain evidence="1 2">MJW-29</strain>
    </source>
</reference>
<comment type="caution">
    <text evidence="1">The sequence shown here is derived from an EMBL/GenBank/DDBJ whole genome shotgun (WGS) entry which is preliminary data.</text>
</comment>
<dbReference type="InterPro" id="IPR010321">
    <property type="entry name" value="DUF922"/>
</dbReference>
<proteinExistence type="predicted"/>
<sequence>MGCTITVKPPSTKYYSITGNTLEEVQKSIEKKGPKDPNDGKRVTAVTATDIIVADNWEPEVRKVAYGIGSAEVTVGVKNMKMTVEGTILMPKLGTNKLSPAAKKEWERFVKKLLVHEKEHMDVAQKVAEEMKKVIMAMTGVGTGGNDSKALTAAKEDFLKTYASTYSPKQISALISDAHKKFDKKTDHGAKHGARLDTSIK</sequence>
<accession>A0ABV3RK93</accession>
<keyword evidence="2" id="KW-1185">Reference proteome</keyword>
<evidence type="ECO:0000313" key="2">
    <source>
        <dbReference type="Proteomes" id="UP001556098"/>
    </source>
</evidence>
<gene>
    <name evidence="1" type="ORF">AB2B41_07325</name>
</gene>
<name>A0ABV3RK93_9RHOB</name>
<organism evidence="1 2">
    <name type="scientific">Sulfitobacter sediminis</name>
    <dbReference type="NCBI Taxonomy" id="3234186"/>
    <lineage>
        <taxon>Bacteria</taxon>
        <taxon>Pseudomonadati</taxon>
        <taxon>Pseudomonadota</taxon>
        <taxon>Alphaproteobacteria</taxon>
        <taxon>Rhodobacterales</taxon>
        <taxon>Roseobacteraceae</taxon>
        <taxon>Sulfitobacter</taxon>
    </lineage>
</organism>
<evidence type="ECO:0000313" key="1">
    <source>
        <dbReference type="EMBL" id="MEW9919407.1"/>
    </source>
</evidence>
<protein>
    <submittedName>
        <fullName evidence="1">DUF922 domain-containing protein</fullName>
    </submittedName>
</protein>
<dbReference type="Proteomes" id="UP001556098">
    <property type="component" value="Unassembled WGS sequence"/>
</dbReference>
<dbReference type="EMBL" id="JBFNXX010000004">
    <property type="protein sequence ID" value="MEW9919407.1"/>
    <property type="molecule type" value="Genomic_DNA"/>
</dbReference>
<dbReference type="RefSeq" id="WP_367877110.1">
    <property type="nucleotide sequence ID" value="NZ_JBFNXX010000004.1"/>
</dbReference>
<dbReference type="Pfam" id="PF06037">
    <property type="entry name" value="DUF922"/>
    <property type="match status" value="1"/>
</dbReference>